<name>A0AA38M6D3_9CUCU</name>
<protein>
    <submittedName>
        <fullName evidence="2">Uncharacterized protein</fullName>
    </submittedName>
</protein>
<dbReference type="AlphaFoldDB" id="A0AA38M6D3"/>
<organism evidence="2 3">
    <name type="scientific">Zophobas morio</name>
    <dbReference type="NCBI Taxonomy" id="2755281"/>
    <lineage>
        <taxon>Eukaryota</taxon>
        <taxon>Metazoa</taxon>
        <taxon>Ecdysozoa</taxon>
        <taxon>Arthropoda</taxon>
        <taxon>Hexapoda</taxon>
        <taxon>Insecta</taxon>
        <taxon>Pterygota</taxon>
        <taxon>Neoptera</taxon>
        <taxon>Endopterygota</taxon>
        <taxon>Coleoptera</taxon>
        <taxon>Polyphaga</taxon>
        <taxon>Cucujiformia</taxon>
        <taxon>Tenebrionidae</taxon>
        <taxon>Zophobas</taxon>
    </lineage>
</organism>
<evidence type="ECO:0000313" key="3">
    <source>
        <dbReference type="Proteomes" id="UP001168821"/>
    </source>
</evidence>
<evidence type="ECO:0000313" key="2">
    <source>
        <dbReference type="EMBL" id="KAJ3644227.1"/>
    </source>
</evidence>
<gene>
    <name evidence="2" type="ORF">Zmor_026897</name>
</gene>
<dbReference type="EMBL" id="JALNTZ010000008">
    <property type="protein sequence ID" value="KAJ3644227.1"/>
    <property type="molecule type" value="Genomic_DNA"/>
</dbReference>
<reference evidence="2" key="1">
    <citation type="journal article" date="2023" name="G3 (Bethesda)">
        <title>Whole genome assemblies of Zophobas morio and Tenebrio molitor.</title>
        <authorList>
            <person name="Kaur S."/>
            <person name="Stinson S.A."/>
            <person name="diCenzo G.C."/>
        </authorList>
    </citation>
    <scope>NUCLEOTIDE SEQUENCE</scope>
    <source>
        <strain evidence="2">QUZm001</strain>
    </source>
</reference>
<sequence length="106" mass="12731">MVYCRSKEGQLIEDTVEKLDRWAEYFEDLLHDKTEEEQQPKVVEKRRQENNEIQQKIEEPTRYEVSRMIQEIKSHKSPGENRISAELLKIGAEQLIKRIYQRNSPT</sequence>
<keyword evidence="3" id="KW-1185">Reference proteome</keyword>
<feature type="region of interest" description="Disordered" evidence="1">
    <location>
        <begin position="34"/>
        <end position="55"/>
    </location>
</feature>
<evidence type="ECO:0000256" key="1">
    <source>
        <dbReference type="SAM" id="MobiDB-lite"/>
    </source>
</evidence>
<comment type="caution">
    <text evidence="2">The sequence shown here is derived from an EMBL/GenBank/DDBJ whole genome shotgun (WGS) entry which is preliminary data.</text>
</comment>
<accession>A0AA38M6D3</accession>
<proteinExistence type="predicted"/>
<dbReference type="Proteomes" id="UP001168821">
    <property type="component" value="Unassembled WGS sequence"/>
</dbReference>